<dbReference type="AlphaFoldDB" id="I8I5G4"/>
<dbReference type="EMBL" id="AKGD01000001">
    <property type="protein sequence ID" value="EIT71671.1"/>
    <property type="molecule type" value="Genomic_DNA"/>
</dbReference>
<accession>I8I5G4</accession>
<dbReference type="RefSeq" id="WP_007184757.1">
    <property type="nucleotide sequence ID" value="NZ_AKGD01000001.1"/>
</dbReference>
<sequence>MSTSPLSADTRDDELVLPPEPERPDCCNGGCAICVLDGWYEEMDAWRQECRAIKAAHAARQSAKSDASPKLAD</sequence>
<dbReference type="InterPro" id="IPR019180">
    <property type="entry name" value="Oxidoreductase-like_N"/>
</dbReference>
<organism evidence="2 3">
    <name type="scientific">Hydrocarboniphaga effusa AP103</name>
    <dbReference type="NCBI Taxonomy" id="1172194"/>
    <lineage>
        <taxon>Bacteria</taxon>
        <taxon>Pseudomonadati</taxon>
        <taxon>Pseudomonadota</taxon>
        <taxon>Gammaproteobacteria</taxon>
        <taxon>Nevskiales</taxon>
        <taxon>Nevskiaceae</taxon>
        <taxon>Hydrocarboniphaga</taxon>
    </lineage>
</organism>
<evidence type="ECO:0000259" key="1">
    <source>
        <dbReference type="Pfam" id="PF09791"/>
    </source>
</evidence>
<dbReference type="Proteomes" id="UP000003704">
    <property type="component" value="Unassembled WGS sequence"/>
</dbReference>
<reference evidence="2 3" key="1">
    <citation type="journal article" date="2012" name="J. Bacteriol.">
        <title>Genome Sequence of n-Alkane-Degrading Hydrocarboniphaga effusa Strain AP103T (ATCC BAA-332T).</title>
        <authorList>
            <person name="Chang H.K."/>
            <person name="Zylstra G.J."/>
            <person name="Chae J.C."/>
        </authorList>
    </citation>
    <scope>NUCLEOTIDE SEQUENCE [LARGE SCALE GENOMIC DNA]</scope>
    <source>
        <strain evidence="2 3">AP103</strain>
    </source>
</reference>
<name>I8I5G4_9GAMM</name>
<dbReference type="STRING" id="1172194.WQQ_18080"/>
<evidence type="ECO:0000313" key="2">
    <source>
        <dbReference type="EMBL" id="EIT71671.1"/>
    </source>
</evidence>
<proteinExistence type="predicted"/>
<dbReference type="Pfam" id="PF09791">
    <property type="entry name" value="Oxidored-like"/>
    <property type="match status" value="1"/>
</dbReference>
<gene>
    <name evidence="2" type="ORF">WQQ_18080</name>
</gene>
<evidence type="ECO:0000313" key="3">
    <source>
        <dbReference type="Proteomes" id="UP000003704"/>
    </source>
</evidence>
<protein>
    <recommendedName>
        <fullName evidence="1">Oxidoreductase-like domain-containing protein</fullName>
    </recommendedName>
</protein>
<comment type="caution">
    <text evidence="2">The sequence shown here is derived from an EMBL/GenBank/DDBJ whole genome shotgun (WGS) entry which is preliminary data.</text>
</comment>
<feature type="domain" description="Oxidoreductase-like" evidence="1">
    <location>
        <begin position="16"/>
        <end position="54"/>
    </location>
</feature>
<keyword evidence="3" id="KW-1185">Reference proteome</keyword>